<evidence type="ECO:0000313" key="8">
    <source>
        <dbReference type="EMBL" id="SER44471.1"/>
    </source>
</evidence>
<keyword evidence="5 7" id="KW-0456">Lyase</keyword>
<dbReference type="SUPFAM" id="SSF53383">
    <property type="entry name" value="PLP-dependent transferases"/>
    <property type="match status" value="1"/>
</dbReference>
<keyword evidence="3" id="KW-0210">Decarboxylase</keyword>
<dbReference type="STRING" id="478744.SAMN05444359_1444"/>
<dbReference type="InterPro" id="IPR015424">
    <property type="entry name" value="PyrdxlP-dep_Trfase"/>
</dbReference>
<evidence type="ECO:0000256" key="5">
    <source>
        <dbReference type="ARBA" id="ARBA00023239"/>
    </source>
</evidence>
<evidence type="ECO:0000256" key="1">
    <source>
        <dbReference type="ARBA" id="ARBA00001933"/>
    </source>
</evidence>
<comment type="similarity">
    <text evidence="2 7">Belongs to the group II decarboxylase family.</text>
</comment>
<reference evidence="9" key="1">
    <citation type="submission" date="2016-10" db="EMBL/GenBank/DDBJ databases">
        <authorList>
            <person name="Varghese N."/>
            <person name="Submissions S."/>
        </authorList>
    </citation>
    <scope>NUCLEOTIDE SEQUENCE [LARGE SCALE GENOMIC DNA]</scope>
    <source>
        <strain evidence="9">DSM 24740</strain>
    </source>
</reference>
<dbReference type="AlphaFoldDB" id="A0A1H9P8Q7"/>
<dbReference type="EMBL" id="FOFB01000044">
    <property type="protein sequence ID" value="SER44471.1"/>
    <property type="molecule type" value="Genomic_DNA"/>
</dbReference>
<gene>
    <name evidence="8" type="ORF">SAMN05444359_1444</name>
</gene>
<dbReference type="InParanoid" id="A0A1H9P8Q7"/>
<proteinExistence type="inferred from homology"/>
<evidence type="ECO:0000256" key="2">
    <source>
        <dbReference type="ARBA" id="ARBA00009533"/>
    </source>
</evidence>
<dbReference type="Pfam" id="PF00282">
    <property type="entry name" value="Pyridoxal_deC"/>
    <property type="match status" value="1"/>
</dbReference>
<dbReference type="PANTHER" id="PTHR11999">
    <property type="entry name" value="GROUP II PYRIDOXAL-5-PHOSPHATE DECARBOXYLASE"/>
    <property type="match status" value="1"/>
</dbReference>
<dbReference type="GO" id="GO:0006520">
    <property type="term" value="P:amino acid metabolic process"/>
    <property type="evidence" value="ECO:0007669"/>
    <property type="project" value="InterPro"/>
</dbReference>
<evidence type="ECO:0000256" key="6">
    <source>
        <dbReference type="PIRSR" id="PIRSR602129-50"/>
    </source>
</evidence>
<dbReference type="PRINTS" id="PR00800">
    <property type="entry name" value="YHDCRBOXLASE"/>
</dbReference>
<dbReference type="Gene3D" id="3.40.640.10">
    <property type="entry name" value="Type I PLP-dependent aspartate aminotransferase-like (Major domain)"/>
    <property type="match status" value="1"/>
</dbReference>
<comment type="cofactor">
    <cofactor evidence="1 6 7">
        <name>pyridoxal 5'-phosphate</name>
        <dbReference type="ChEBI" id="CHEBI:597326"/>
    </cofactor>
</comment>
<keyword evidence="9" id="KW-1185">Reference proteome</keyword>
<evidence type="ECO:0000256" key="3">
    <source>
        <dbReference type="ARBA" id="ARBA00022793"/>
    </source>
</evidence>
<dbReference type="InterPro" id="IPR002129">
    <property type="entry name" value="PyrdxlP-dep_de-COase"/>
</dbReference>
<dbReference type="InterPro" id="IPR015421">
    <property type="entry name" value="PyrdxlP-dep_Trfase_major"/>
</dbReference>
<dbReference type="PANTHER" id="PTHR11999:SF70">
    <property type="entry name" value="MIP05841P"/>
    <property type="match status" value="1"/>
</dbReference>
<dbReference type="Gene3D" id="3.90.1150.10">
    <property type="entry name" value="Aspartate Aminotransferase, domain 1"/>
    <property type="match status" value="1"/>
</dbReference>
<dbReference type="Proteomes" id="UP000199021">
    <property type="component" value="Unassembled WGS sequence"/>
</dbReference>
<feature type="modified residue" description="N6-(pyridoxal phosphate)lysine" evidence="6">
    <location>
        <position position="293"/>
    </location>
</feature>
<keyword evidence="4 6" id="KW-0663">Pyridoxal phosphate</keyword>
<evidence type="ECO:0000313" key="9">
    <source>
        <dbReference type="Proteomes" id="UP000199021"/>
    </source>
</evidence>
<dbReference type="GO" id="GO:0019752">
    <property type="term" value="P:carboxylic acid metabolic process"/>
    <property type="evidence" value="ECO:0007669"/>
    <property type="project" value="InterPro"/>
</dbReference>
<evidence type="ECO:0000256" key="7">
    <source>
        <dbReference type="RuleBase" id="RU000382"/>
    </source>
</evidence>
<dbReference type="GO" id="GO:0030170">
    <property type="term" value="F:pyridoxal phosphate binding"/>
    <property type="evidence" value="ECO:0007669"/>
    <property type="project" value="InterPro"/>
</dbReference>
<dbReference type="InterPro" id="IPR015422">
    <property type="entry name" value="PyrdxlP-dep_Trfase_small"/>
</dbReference>
<name>A0A1H9P8Q7_9BACT</name>
<sequence>MDKLFLTDENQLPELLNEVRDFACGFRSDDSLPAGSTLTSVPEENLPLVGAGAQDAMEVFLKQWVRYLVASPSNRYLGYVTGGTTPAALLGDWLASAADQNPQAVKGFGDVSAAIEIATIRMLRELFVLPDTFNGGFVTGATMSSFTCLGVARQWVGRQQGYDVAKDGLQQPVPVLTATPHSSAVKCLAMLGIGSRNIVKVDTLPGREAMDVDDLQQKITSLNGAPFILIASGGTVNTVDFDDLLALARIREKHPCWIHVDAAFGGFAAISPDHAYLLAGWEMADSITVDNHKWLNVPYDSACWFVRADHAPLQVATFQNSSAPYLGDPAADFNYLNVGPENSRRLRALPAWFSLQAYGRSGYEDIVTRCIRTAFLLGEAISASPRFELLAEVKLNVVAFTIVRGTAEQVDALAHQLNERGKYFLTPTTLFGRRGLRAAFVNWQCQTAQVEEIMAELNTAHRELSLHPASAP</sequence>
<accession>A0A1H9P8Q7</accession>
<evidence type="ECO:0000256" key="4">
    <source>
        <dbReference type="ARBA" id="ARBA00022898"/>
    </source>
</evidence>
<organism evidence="8 9">
    <name type="scientific">Neolewinella agarilytica</name>
    <dbReference type="NCBI Taxonomy" id="478744"/>
    <lineage>
        <taxon>Bacteria</taxon>
        <taxon>Pseudomonadati</taxon>
        <taxon>Bacteroidota</taxon>
        <taxon>Saprospiria</taxon>
        <taxon>Saprospirales</taxon>
        <taxon>Lewinellaceae</taxon>
        <taxon>Neolewinella</taxon>
    </lineage>
</organism>
<dbReference type="InterPro" id="IPR010977">
    <property type="entry name" value="Aromatic_deC"/>
</dbReference>
<dbReference type="OrthoDB" id="9803665at2"/>
<dbReference type="GO" id="GO:0016831">
    <property type="term" value="F:carboxy-lyase activity"/>
    <property type="evidence" value="ECO:0007669"/>
    <property type="project" value="UniProtKB-KW"/>
</dbReference>
<protein>
    <submittedName>
        <fullName evidence="8">Glutamate or tyrosine decarboxylase</fullName>
    </submittedName>
</protein>
<dbReference type="RefSeq" id="WP_090173481.1">
    <property type="nucleotide sequence ID" value="NZ_FOFB01000044.1"/>
</dbReference>